<keyword evidence="1" id="KW-0812">Transmembrane</keyword>
<feature type="transmembrane region" description="Helical" evidence="1">
    <location>
        <begin position="291"/>
        <end position="311"/>
    </location>
</feature>
<dbReference type="RefSeq" id="WP_133398532.1">
    <property type="nucleotide sequence ID" value="NZ_SMZX01000001.1"/>
</dbReference>
<evidence type="ECO:0000313" key="2">
    <source>
        <dbReference type="EMBL" id="TDL45296.1"/>
    </source>
</evidence>
<feature type="transmembrane region" description="Helical" evidence="1">
    <location>
        <begin position="357"/>
        <end position="387"/>
    </location>
</feature>
<sequence>MQIPGSAALGVDGAALDKQITTALEDEGAGRAEVSYVASGLTPDGDESRGEYVVEEVSDIEAMSSRLSVTRGALTSRPGTALVTEAVADLWPVGTDVSFFNGRLVLRVTGVVRDEFNHSSRSFVVASGQWASIDAGPLNTAGGSAEAANRVVYWDGPISQQSATAIILDVLERSNLDIDSPQSGAVESRSEISASPSPRNGVLEVALVAVPLLTGSVAGALVAYFTGRARRILWAVGVSRQDTRTATIAAVSAAASLAGLIGTLLGIGAAFAIRPILAEVATQQLGPIVTWWPWAVSAPLAIITASIVASRSGAADRPQEPSADSRDQVNRLLIRFAAAVALIGLGTFVGAGTNDVAIMAIAAFIYAVAVLVVATPPLVTAVGWTRVDSIPVRLATRKFSLEHRRSSAAVFALATLQVLGAVVAIIVTSSVAQLNASTESQVAPGQVAFAPTVDDGDALSQLRTDWEIESGLPEALQIYTVGAGTERADGPTRTLASITDIEQYLGATLDPGQEATLLSDGALLMKSPDASSATFAAEKQITIATTMGPDDLDPSFRNISAVMLTEAARSAGLPVLSPMYVYPGLTDVQVAEAHETANALGISADWVQSYRPPDVFEAPLRASMISAVLGLLAGIVLLIQTSSQAHEMRPVLSGLRAVGVGPGLLASAIAARVGMTVALSITLGAVAASIGVGGAFAAAGVNLGVTFPLIPMIAMGAVFAVCAAIAATVATRRLKTAEWIR</sequence>
<organism evidence="2 3">
    <name type="scientific">Microbacterium oleivorans</name>
    <dbReference type="NCBI Taxonomy" id="273677"/>
    <lineage>
        <taxon>Bacteria</taxon>
        <taxon>Bacillati</taxon>
        <taxon>Actinomycetota</taxon>
        <taxon>Actinomycetes</taxon>
        <taxon>Micrococcales</taxon>
        <taxon>Microbacteriaceae</taxon>
        <taxon>Microbacterium</taxon>
    </lineage>
</organism>
<evidence type="ECO:0000313" key="3">
    <source>
        <dbReference type="Proteomes" id="UP000295633"/>
    </source>
</evidence>
<dbReference type="AlphaFoldDB" id="A0A4R5YJG3"/>
<feature type="transmembrane region" description="Helical" evidence="1">
    <location>
        <begin position="408"/>
        <end position="432"/>
    </location>
</feature>
<dbReference type="Proteomes" id="UP000295633">
    <property type="component" value="Unassembled WGS sequence"/>
</dbReference>
<name>A0A4R5YJG3_9MICO</name>
<gene>
    <name evidence="2" type="ORF">E2R54_02190</name>
</gene>
<keyword evidence="1" id="KW-0472">Membrane</keyword>
<comment type="caution">
    <text evidence="2">The sequence shown here is derived from an EMBL/GenBank/DDBJ whole genome shotgun (WGS) entry which is preliminary data.</text>
</comment>
<feature type="transmembrane region" description="Helical" evidence="1">
    <location>
        <begin position="246"/>
        <end position="271"/>
    </location>
</feature>
<feature type="transmembrane region" description="Helical" evidence="1">
    <location>
        <begin position="332"/>
        <end position="351"/>
    </location>
</feature>
<reference evidence="2 3" key="1">
    <citation type="submission" date="2019-03" db="EMBL/GenBank/DDBJ databases">
        <title>Genome Sequencing and Assembly of Various Microbes Isolated from Partially Reclaimed Soil and Acid Mine Drainage (AMD) Site.</title>
        <authorList>
            <person name="Steinbock B."/>
            <person name="Bechtold R."/>
            <person name="Sevigny J.L."/>
            <person name="Thomas D."/>
            <person name="Cuthill L.R."/>
            <person name="Aveiro Johannsen E.J."/>
            <person name="Thomas K."/>
            <person name="Ghosh A."/>
        </authorList>
    </citation>
    <scope>NUCLEOTIDE SEQUENCE [LARGE SCALE GENOMIC DNA]</scope>
    <source>
        <strain evidence="2 3">F-B2</strain>
    </source>
</reference>
<feature type="transmembrane region" description="Helical" evidence="1">
    <location>
        <begin position="205"/>
        <end position="225"/>
    </location>
</feature>
<feature type="transmembrane region" description="Helical" evidence="1">
    <location>
        <begin position="677"/>
        <end position="703"/>
    </location>
</feature>
<feature type="transmembrane region" description="Helical" evidence="1">
    <location>
        <begin position="618"/>
        <end position="639"/>
    </location>
</feature>
<keyword evidence="1" id="KW-1133">Transmembrane helix</keyword>
<proteinExistence type="predicted"/>
<dbReference type="EMBL" id="SMZX01000001">
    <property type="protein sequence ID" value="TDL45296.1"/>
    <property type="molecule type" value="Genomic_DNA"/>
</dbReference>
<evidence type="ECO:0000256" key="1">
    <source>
        <dbReference type="SAM" id="Phobius"/>
    </source>
</evidence>
<accession>A0A4R5YJG3</accession>
<protein>
    <submittedName>
        <fullName evidence="2">Uncharacterized protein</fullName>
    </submittedName>
</protein>
<feature type="transmembrane region" description="Helical" evidence="1">
    <location>
        <begin position="709"/>
        <end position="731"/>
    </location>
</feature>